<feature type="transmembrane region" description="Helical" evidence="3">
    <location>
        <begin position="294"/>
        <end position="313"/>
    </location>
</feature>
<proteinExistence type="inferred from homology"/>
<dbReference type="AlphaFoldDB" id="A0A3N5AX94"/>
<dbReference type="GO" id="GO:0016020">
    <property type="term" value="C:membrane"/>
    <property type="evidence" value="ECO:0007669"/>
    <property type="project" value="InterPro"/>
</dbReference>
<keyword evidence="2 3" id="KW-0472">Membrane</keyword>
<dbReference type="PIRSF" id="PIRSF005690">
    <property type="entry name" value="GerBA"/>
    <property type="match status" value="1"/>
</dbReference>
<evidence type="ECO:0000313" key="5">
    <source>
        <dbReference type="Proteomes" id="UP000282654"/>
    </source>
</evidence>
<dbReference type="PANTHER" id="PTHR22550">
    <property type="entry name" value="SPORE GERMINATION PROTEIN"/>
    <property type="match status" value="1"/>
</dbReference>
<keyword evidence="5" id="KW-1185">Reference proteome</keyword>
<feature type="transmembrane region" description="Helical" evidence="3">
    <location>
        <begin position="417"/>
        <end position="441"/>
    </location>
</feature>
<reference evidence="4 5" key="1">
    <citation type="submission" date="2018-11" db="EMBL/GenBank/DDBJ databases">
        <title>Genomic Encyclopedia of Type Strains, Phase IV (KMG-IV): sequencing the most valuable type-strain genomes for metagenomic binning, comparative biology and taxonomic classification.</title>
        <authorList>
            <person name="Goeker M."/>
        </authorList>
    </citation>
    <scope>NUCLEOTIDE SEQUENCE [LARGE SCALE GENOMIC DNA]</scope>
    <source>
        <strain evidence="4 5">DSM 102936</strain>
    </source>
</reference>
<accession>A0A3N5AX94</accession>
<comment type="caution">
    <text evidence="4">The sequence shown here is derived from an EMBL/GenBank/DDBJ whole genome shotgun (WGS) entry which is preliminary data.</text>
</comment>
<sequence>MVAEAQTKTPLAKDLADNLRKLDERLVFKKNFDLILREIEVGGRKAALLFVDAFVKDEPLTLILKELARLEAAEITLNTFKKLFYRYVTFGEVKTVGTLEEVIDTALSGPTVFLIDGEAQAIVIDLRVYPARMPDEPDLEKVTRGSRDGFTETLVHNTALIRRRVRDPRLRIEHLTAGARSKTDIALAYIEDIANPDLVDSVREKVNKIKIDGLPMAEKSVEELITPGTYWNPFPRVRYTERPDVAAAHLLDGHVLVLVDTSPSVMILPTTYFHHLQHAEEFRQSPTVGVYLRWVRFAGVFISVFLTPLWLLVSLEPGLLPPELKFIGPKKIGAVPLFIQFLIAEVAIDMIRMATIHTPSPIATSTGIIAAVLLGDLAARVGLFGPEVILYTATAAIGTFLTPSFELAQANRLTRLFILILTGLLRLPGFIIGTVVAFSFLLLTRSFGVPIVSLSLLWPVNPRGYWLQPHFRSL</sequence>
<evidence type="ECO:0000256" key="3">
    <source>
        <dbReference type="SAM" id="Phobius"/>
    </source>
</evidence>
<dbReference type="EMBL" id="RKRE01000001">
    <property type="protein sequence ID" value="RPF49624.1"/>
    <property type="molecule type" value="Genomic_DNA"/>
</dbReference>
<feature type="transmembrane region" description="Helical" evidence="3">
    <location>
        <begin position="388"/>
        <end position="405"/>
    </location>
</feature>
<evidence type="ECO:0000256" key="2">
    <source>
        <dbReference type="ARBA" id="ARBA00023136"/>
    </source>
</evidence>
<feature type="transmembrane region" description="Helical" evidence="3">
    <location>
        <begin position="333"/>
        <end position="351"/>
    </location>
</feature>
<dbReference type="RefSeq" id="WP_123927365.1">
    <property type="nucleotide sequence ID" value="NZ_RKRE01000001.1"/>
</dbReference>
<keyword evidence="3" id="KW-0812">Transmembrane</keyword>
<keyword evidence="3" id="KW-1133">Transmembrane helix</keyword>
<evidence type="ECO:0000313" key="4">
    <source>
        <dbReference type="EMBL" id="RPF49624.1"/>
    </source>
</evidence>
<dbReference type="PANTHER" id="PTHR22550:SF9">
    <property type="entry name" value="STAGE V SPORULATION PROTEIN AF"/>
    <property type="match status" value="1"/>
</dbReference>
<evidence type="ECO:0000256" key="1">
    <source>
        <dbReference type="ARBA" id="ARBA00005278"/>
    </source>
</evidence>
<dbReference type="GO" id="GO:0009847">
    <property type="term" value="P:spore germination"/>
    <property type="evidence" value="ECO:0007669"/>
    <property type="project" value="InterPro"/>
</dbReference>
<protein>
    <submittedName>
        <fullName evidence="4">Stage V sporulation protein AF</fullName>
    </submittedName>
</protein>
<dbReference type="InterPro" id="IPR004995">
    <property type="entry name" value="Spore_Ger"/>
</dbReference>
<dbReference type="Pfam" id="PF03323">
    <property type="entry name" value="GerA"/>
    <property type="match status" value="1"/>
</dbReference>
<name>A0A3N5AX94_9THEO</name>
<dbReference type="Proteomes" id="UP000282654">
    <property type="component" value="Unassembled WGS sequence"/>
</dbReference>
<organism evidence="4 5">
    <name type="scientific">Thermodesulfitimonas autotrophica</name>
    <dbReference type="NCBI Taxonomy" id="1894989"/>
    <lineage>
        <taxon>Bacteria</taxon>
        <taxon>Bacillati</taxon>
        <taxon>Bacillota</taxon>
        <taxon>Clostridia</taxon>
        <taxon>Thermoanaerobacterales</taxon>
        <taxon>Thermoanaerobacteraceae</taxon>
        <taxon>Thermodesulfitimonas</taxon>
    </lineage>
</organism>
<comment type="similarity">
    <text evidence="1">Belongs to the GerABKA family.</text>
</comment>
<gene>
    <name evidence="4" type="ORF">EDD75_0443</name>
</gene>
<dbReference type="OrthoDB" id="1726708at2"/>
<dbReference type="InterPro" id="IPR050768">
    <property type="entry name" value="UPF0353/GerABKA_families"/>
</dbReference>
<feature type="transmembrane region" description="Helical" evidence="3">
    <location>
        <begin position="363"/>
        <end position="382"/>
    </location>
</feature>